<dbReference type="RefSeq" id="WP_013490303.1">
    <property type="nucleotide sequence ID" value="NC_014829.1"/>
</dbReference>
<dbReference type="AlphaFoldDB" id="E6TT64"/>
<dbReference type="HOGENOM" id="CLU_1400012_0_0_9"/>
<dbReference type="EMBL" id="CP002394">
    <property type="protein sequence ID" value="ADU31972.1"/>
    <property type="molecule type" value="Genomic_DNA"/>
</dbReference>
<accession>E6TT64</accession>
<keyword evidence="2" id="KW-1185">Reference proteome</keyword>
<proteinExistence type="predicted"/>
<gene>
    <name evidence="1" type="ordered locus">Bcell_3732</name>
</gene>
<name>E6TT64_EVAC2</name>
<protein>
    <submittedName>
        <fullName evidence="1">Uncharacterized protein</fullName>
    </submittedName>
</protein>
<sequence>MIKINYVQPEYFPTTLLVGVGDLGVSVLDTFRGNIESVGVCFSPEQKEFCEAPINNSFHTFTNESKFQMLPYVTELLNMVDKNVVNKVFITGDCDNELDAAVIKLIVNRGKLLGIDFSLVLAKPYAKQETILPTLLEDLQTDCEAIVTIEKNQYCNNKKMVEPVNEADVCLRLVRALKQLEKLLNSRQMPEAIE</sequence>
<evidence type="ECO:0000313" key="2">
    <source>
        <dbReference type="Proteomes" id="UP000001401"/>
    </source>
</evidence>
<organism evidence="1 2">
    <name type="scientific">Evansella cellulosilytica (strain ATCC 21833 / DSM 2522 / FERM P-1141 / JCM 9156 / N-4)</name>
    <name type="common">Bacillus cellulosilyticus</name>
    <dbReference type="NCBI Taxonomy" id="649639"/>
    <lineage>
        <taxon>Bacteria</taxon>
        <taxon>Bacillati</taxon>
        <taxon>Bacillota</taxon>
        <taxon>Bacilli</taxon>
        <taxon>Bacillales</taxon>
        <taxon>Bacillaceae</taxon>
        <taxon>Evansella</taxon>
    </lineage>
</organism>
<reference evidence="1 2" key="1">
    <citation type="submission" date="2010-12" db="EMBL/GenBank/DDBJ databases">
        <title>Complete sequence of Bacillus cellulosilyticus DSM 2522.</title>
        <authorList>
            <consortium name="US DOE Joint Genome Institute"/>
            <person name="Lucas S."/>
            <person name="Copeland A."/>
            <person name="Lapidus A."/>
            <person name="Cheng J.-F."/>
            <person name="Bruce D."/>
            <person name="Goodwin L."/>
            <person name="Pitluck S."/>
            <person name="Chertkov O."/>
            <person name="Detter J.C."/>
            <person name="Han C."/>
            <person name="Tapia R."/>
            <person name="Land M."/>
            <person name="Hauser L."/>
            <person name="Jeffries C."/>
            <person name="Kyrpides N."/>
            <person name="Ivanova N."/>
            <person name="Mikhailova N."/>
            <person name="Brumm P."/>
            <person name="Mead D."/>
            <person name="Woyke T."/>
        </authorList>
    </citation>
    <scope>NUCLEOTIDE SEQUENCE [LARGE SCALE GENOMIC DNA]</scope>
    <source>
        <strain evidence="2">ATCC 21833 / DSM 2522 / FERM P-1141 / JCM 9156 / N-4</strain>
    </source>
</reference>
<dbReference type="KEGG" id="bco:Bcell_3732"/>
<dbReference type="Proteomes" id="UP000001401">
    <property type="component" value="Chromosome"/>
</dbReference>
<evidence type="ECO:0000313" key="1">
    <source>
        <dbReference type="EMBL" id="ADU31972.1"/>
    </source>
</evidence>